<dbReference type="Gene3D" id="3.10.450.50">
    <property type="match status" value="1"/>
</dbReference>
<proteinExistence type="predicted"/>
<dbReference type="SUPFAM" id="SSF54427">
    <property type="entry name" value="NTF2-like"/>
    <property type="match status" value="1"/>
</dbReference>
<name>A0A5S4G524_9ACTN</name>
<protein>
    <submittedName>
        <fullName evidence="2">Polyketide cyclase</fullName>
    </submittedName>
</protein>
<keyword evidence="3" id="KW-1185">Reference proteome</keyword>
<dbReference type="OrthoDB" id="129343at2"/>
<dbReference type="InterPro" id="IPR009959">
    <property type="entry name" value="Cyclase_SnoaL-like"/>
</dbReference>
<evidence type="ECO:0000259" key="1">
    <source>
        <dbReference type="Pfam" id="PF12680"/>
    </source>
</evidence>
<evidence type="ECO:0000313" key="2">
    <source>
        <dbReference type="EMBL" id="TMR21060.1"/>
    </source>
</evidence>
<evidence type="ECO:0000313" key="3">
    <source>
        <dbReference type="Proteomes" id="UP000306628"/>
    </source>
</evidence>
<organism evidence="2 3">
    <name type="scientific">Nonomuraea zeae</name>
    <dbReference type="NCBI Taxonomy" id="1642303"/>
    <lineage>
        <taxon>Bacteria</taxon>
        <taxon>Bacillati</taxon>
        <taxon>Actinomycetota</taxon>
        <taxon>Actinomycetes</taxon>
        <taxon>Streptosporangiales</taxon>
        <taxon>Streptosporangiaceae</taxon>
        <taxon>Nonomuraea</taxon>
    </lineage>
</organism>
<feature type="domain" description="SnoaL-like" evidence="1">
    <location>
        <begin position="26"/>
        <end position="121"/>
    </location>
</feature>
<dbReference type="PANTHER" id="PTHR38436:SF1">
    <property type="entry name" value="ESTER CYCLASE"/>
    <property type="match status" value="1"/>
</dbReference>
<dbReference type="InterPro" id="IPR037401">
    <property type="entry name" value="SnoaL-like"/>
</dbReference>
<comment type="caution">
    <text evidence="2">The sequence shown here is derived from an EMBL/GenBank/DDBJ whole genome shotgun (WGS) entry which is preliminary data.</text>
</comment>
<accession>A0A5S4G524</accession>
<gene>
    <name evidence="2" type="ORF">ETD85_51465</name>
</gene>
<dbReference type="GO" id="GO:0030638">
    <property type="term" value="P:polyketide metabolic process"/>
    <property type="evidence" value="ECO:0007669"/>
    <property type="project" value="InterPro"/>
</dbReference>
<sequence length="139" mass="15400">MRRSAMSAALNPAQPQLDANKKAVMEFYETAFNRKDADAVTALVGDPYIQHNPQIGDGVAGLQARLRQLASAFPDLRVQVKRMVAEGDYVSAHVHAVRVPGQRGVAIMDVFRLEDGKLVEHWDVMQDIPEQSQNPNGMF</sequence>
<reference evidence="2 3" key="1">
    <citation type="submission" date="2019-05" db="EMBL/GenBank/DDBJ databases">
        <title>Draft genome sequence of Nonomuraea zeae DSM 100528.</title>
        <authorList>
            <person name="Saricaoglu S."/>
            <person name="Isik K."/>
        </authorList>
    </citation>
    <scope>NUCLEOTIDE SEQUENCE [LARGE SCALE GENOMIC DNA]</scope>
    <source>
        <strain evidence="2 3">DSM 100528</strain>
    </source>
</reference>
<dbReference type="PANTHER" id="PTHR38436">
    <property type="entry name" value="POLYKETIDE CYCLASE SNOAL-LIKE DOMAIN"/>
    <property type="match status" value="1"/>
</dbReference>
<dbReference type="EMBL" id="VCKX01000305">
    <property type="protein sequence ID" value="TMR21060.1"/>
    <property type="molecule type" value="Genomic_DNA"/>
</dbReference>
<dbReference type="Proteomes" id="UP000306628">
    <property type="component" value="Unassembled WGS sequence"/>
</dbReference>
<dbReference type="Pfam" id="PF12680">
    <property type="entry name" value="SnoaL_2"/>
    <property type="match status" value="1"/>
</dbReference>
<dbReference type="AlphaFoldDB" id="A0A5S4G524"/>
<dbReference type="InterPro" id="IPR032710">
    <property type="entry name" value="NTF2-like_dom_sf"/>
</dbReference>